<keyword evidence="2" id="KW-0238">DNA-binding</keyword>
<dbReference type="RefSeq" id="WP_190764022.1">
    <property type="nucleotide sequence ID" value="NZ_JACXLD010000003.1"/>
</dbReference>
<accession>A0A927C053</accession>
<keyword evidence="6" id="KW-1185">Reference proteome</keyword>
<dbReference type="GO" id="GO:0005829">
    <property type="term" value="C:cytosol"/>
    <property type="evidence" value="ECO:0007669"/>
    <property type="project" value="TreeGrafter"/>
</dbReference>
<organism evidence="5 6">
    <name type="scientific">Spongiibacter pelagi</name>
    <dbReference type="NCBI Taxonomy" id="2760804"/>
    <lineage>
        <taxon>Bacteria</taxon>
        <taxon>Pseudomonadati</taxon>
        <taxon>Pseudomonadota</taxon>
        <taxon>Gammaproteobacteria</taxon>
        <taxon>Cellvibrionales</taxon>
        <taxon>Spongiibacteraceae</taxon>
        <taxon>Spongiibacter</taxon>
    </lineage>
</organism>
<keyword evidence="3" id="KW-0804">Transcription</keyword>
<evidence type="ECO:0000259" key="4">
    <source>
        <dbReference type="PROSITE" id="PS01124"/>
    </source>
</evidence>
<name>A0A927C053_9GAMM</name>
<dbReference type="Pfam" id="PF12625">
    <property type="entry name" value="Arabinose_bd"/>
    <property type="match status" value="1"/>
</dbReference>
<dbReference type="SMART" id="SM00342">
    <property type="entry name" value="HTH_ARAC"/>
    <property type="match status" value="1"/>
</dbReference>
<sequence>MDYLVRSGALLGYPELVASLGESPAELIAEQGLPPAIFQNSELYLSYLNLARLLNSSARRCARDDFGALLGAYQGLEVTGALASMLCLQSTMARALEMIQRHVDFHARGVLITAEKENAELVLSMNFAFVRQVDCDQLAQLSLGLLHRILTQLYGDVLAPLRVELRQARPASESGCIQLFGQNILYEQAYDRLRYPANLLLKPVKVQLELRERLSRIWRLDRGEALGLSLSQQVERAVVALLPTGDCNLNNVAHIVDLHPRVLQEHLKARGQSFSQILMSAREQLAREHLLRSDVSMTELAIHLGYSEVAVFSRNFKKWTGFSPLQWRKRHQS</sequence>
<feature type="domain" description="HTH araC/xylS-type" evidence="4">
    <location>
        <begin position="232"/>
        <end position="330"/>
    </location>
</feature>
<reference evidence="5" key="1">
    <citation type="submission" date="2020-09" db="EMBL/GenBank/DDBJ databases">
        <authorList>
            <person name="Yoon J.-W."/>
        </authorList>
    </citation>
    <scope>NUCLEOTIDE SEQUENCE</scope>
    <source>
        <strain evidence="5">KMU-158</strain>
    </source>
</reference>
<evidence type="ECO:0000256" key="2">
    <source>
        <dbReference type="ARBA" id="ARBA00023125"/>
    </source>
</evidence>
<dbReference type="PANTHER" id="PTHR47894">
    <property type="entry name" value="HTH-TYPE TRANSCRIPTIONAL REGULATOR GADX"/>
    <property type="match status" value="1"/>
</dbReference>
<dbReference type="GO" id="GO:0000976">
    <property type="term" value="F:transcription cis-regulatory region binding"/>
    <property type="evidence" value="ECO:0007669"/>
    <property type="project" value="TreeGrafter"/>
</dbReference>
<dbReference type="InterPro" id="IPR018060">
    <property type="entry name" value="HTH_AraC"/>
</dbReference>
<dbReference type="Gene3D" id="1.10.10.60">
    <property type="entry name" value="Homeodomain-like"/>
    <property type="match status" value="1"/>
</dbReference>
<dbReference type="InterPro" id="IPR032687">
    <property type="entry name" value="AraC-type_N"/>
</dbReference>
<dbReference type="PROSITE" id="PS01124">
    <property type="entry name" value="HTH_ARAC_FAMILY_2"/>
    <property type="match status" value="1"/>
</dbReference>
<dbReference type="Proteomes" id="UP000610558">
    <property type="component" value="Unassembled WGS sequence"/>
</dbReference>
<dbReference type="SUPFAM" id="SSF46689">
    <property type="entry name" value="Homeodomain-like"/>
    <property type="match status" value="1"/>
</dbReference>
<keyword evidence="1" id="KW-0805">Transcription regulation</keyword>
<evidence type="ECO:0000313" key="5">
    <source>
        <dbReference type="EMBL" id="MBD2858809.1"/>
    </source>
</evidence>
<dbReference type="AlphaFoldDB" id="A0A927C053"/>
<dbReference type="PANTHER" id="PTHR47894:SF4">
    <property type="entry name" value="HTH-TYPE TRANSCRIPTIONAL REGULATOR GADX"/>
    <property type="match status" value="1"/>
</dbReference>
<evidence type="ECO:0000256" key="3">
    <source>
        <dbReference type="ARBA" id="ARBA00023163"/>
    </source>
</evidence>
<proteinExistence type="predicted"/>
<evidence type="ECO:0000256" key="1">
    <source>
        <dbReference type="ARBA" id="ARBA00023015"/>
    </source>
</evidence>
<dbReference type="EMBL" id="JACXLD010000003">
    <property type="protein sequence ID" value="MBD2858809.1"/>
    <property type="molecule type" value="Genomic_DNA"/>
</dbReference>
<dbReference type="Pfam" id="PF12833">
    <property type="entry name" value="HTH_18"/>
    <property type="match status" value="1"/>
</dbReference>
<protein>
    <submittedName>
        <fullName evidence="5">AraC family transcriptional regulator ligand-binding domain-containing protein</fullName>
    </submittedName>
</protein>
<evidence type="ECO:0000313" key="6">
    <source>
        <dbReference type="Proteomes" id="UP000610558"/>
    </source>
</evidence>
<comment type="caution">
    <text evidence="5">The sequence shown here is derived from an EMBL/GenBank/DDBJ whole genome shotgun (WGS) entry which is preliminary data.</text>
</comment>
<dbReference type="GO" id="GO:0003700">
    <property type="term" value="F:DNA-binding transcription factor activity"/>
    <property type="evidence" value="ECO:0007669"/>
    <property type="project" value="InterPro"/>
</dbReference>
<gene>
    <name evidence="5" type="ORF">IB286_07270</name>
</gene>
<dbReference type="InterPro" id="IPR009057">
    <property type="entry name" value="Homeodomain-like_sf"/>
</dbReference>